<organism evidence="1">
    <name type="scientific">Mycobacterium phage TwoPeat</name>
    <dbReference type="NCBI Taxonomy" id="3158882"/>
    <lineage>
        <taxon>Viruses</taxon>
        <taxon>Duplodnaviria</taxon>
        <taxon>Heunggongvirae</taxon>
        <taxon>Uroviricota</taxon>
        <taxon>Caudoviricetes</taxon>
    </lineage>
</organism>
<proteinExistence type="predicted"/>
<dbReference type="PROSITE" id="PS51257">
    <property type="entry name" value="PROKAR_LIPOPROTEIN"/>
    <property type="match status" value="1"/>
</dbReference>
<reference evidence="1" key="1">
    <citation type="submission" date="2024-05" db="EMBL/GenBank/DDBJ databases">
        <authorList>
            <person name="Angeles D.G."/>
            <person name="Arvik A.J."/>
            <person name="Ashton K.E."/>
            <person name="Baker A.G."/>
            <person name="Benitez E."/>
            <person name="Boateng E.S."/>
            <person name="Bopp L.A."/>
            <person name="Canales M.Y."/>
            <person name="Cho C.S."/>
            <person name="Denby A.C."/>
            <person name="Ferrell L.E."/>
            <person name="Gates K.A."/>
            <person name="Goitom S."/>
            <person name="Griffith A.H."/>
            <person name="Hassan A.M."/>
            <person name="James S.C."/>
            <person name="Javed S.A."/>
            <person name="Jordan A.B."/>
            <person name="Kershner D.C."/>
            <person name="Kudva A.P."/>
            <person name="Liu S."/>
            <person name="Loosemore S.B."/>
            <person name="Lyle H.E."/>
            <person name="Mahmud R."/>
            <person name="Martey A."/>
            <person name="Martin B.S."/>
            <person name="Martin C.E."/>
            <person name="Martin G.J."/>
            <person name="McClellan E."/>
            <person name="Paladino M.R."/>
            <person name="Papa A.R."/>
            <person name="Perez K."/>
            <person name="Rhodes B.E."/>
            <person name="Riddervold E.J."/>
            <person name="Roudabush H."/>
            <person name="Ruiz I.A."/>
            <person name="Russell E.L."/>
            <person name="Sams C.E."/>
            <person name="Shin S."/>
            <person name="Smith G.L."/>
            <person name="Snowman J.L."/>
            <person name="Timberlake T."/>
            <person name="Tucker Z.R."/>
            <person name="Vashistha N."/>
            <person name="Voshell S.M."/>
            <person name="Vuppala S."/>
            <person name="Wallace A.L."/>
            <person name="Ko C."/>
            <person name="Russell D.A."/>
            <person name="Jacobs-Sera D."/>
            <person name="Hatfull G.F."/>
        </authorList>
    </citation>
    <scope>NUCLEOTIDE SEQUENCE</scope>
</reference>
<dbReference type="EMBL" id="PP758915">
    <property type="protein sequence ID" value="XCH44176.1"/>
    <property type="molecule type" value="Genomic_DNA"/>
</dbReference>
<sequence length="41" mass="4109">MKKLVAAALLALGVVALTACEGDSDGGPNGVIIVDGVPYFY</sequence>
<evidence type="ECO:0000313" key="1">
    <source>
        <dbReference type="EMBL" id="XCH44176.1"/>
    </source>
</evidence>
<protein>
    <recommendedName>
        <fullName evidence="2">Lipoprotein</fullName>
    </recommendedName>
</protein>
<gene>
    <name evidence="1" type="primary">46</name>
    <name evidence="1" type="ORF">SEA_TWOPEAT_46</name>
</gene>
<accession>A0AAU8GQF0</accession>
<name>A0AAU8GQF0_9CAUD</name>
<evidence type="ECO:0008006" key="2">
    <source>
        <dbReference type="Google" id="ProtNLM"/>
    </source>
</evidence>